<dbReference type="RefSeq" id="WP_190132949.1">
    <property type="nucleotide sequence ID" value="NZ_BNBD01000020.1"/>
</dbReference>
<protein>
    <submittedName>
        <fullName evidence="1">Uncharacterized protein</fullName>
    </submittedName>
</protein>
<evidence type="ECO:0000313" key="2">
    <source>
        <dbReference type="Proteomes" id="UP000638313"/>
    </source>
</evidence>
<dbReference type="AlphaFoldDB" id="A0A919BAE1"/>
<organism evidence="1 2">
    <name type="scientific">Streptomyces mashuensis</name>
    <dbReference type="NCBI Taxonomy" id="33904"/>
    <lineage>
        <taxon>Bacteria</taxon>
        <taxon>Bacillati</taxon>
        <taxon>Actinomycetota</taxon>
        <taxon>Actinomycetes</taxon>
        <taxon>Kitasatosporales</taxon>
        <taxon>Streptomycetaceae</taxon>
        <taxon>Streptomyces</taxon>
    </lineage>
</organism>
<accession>A0A919BAE1</accession>
<reference evidence="1" key="1">
    <citation type="journal article" date="2014" name="Int. J. Syst. Evol. Microbiol.">
        <title>Complete genome sequence of Corynebacterium casei LMG S-19264T (=DSM 44701T), isolated from a smear-ripened cheese.</title>
        <authorList>
            <consortium name="US DOE Joint Genome Institute (JGI-PGF)"/>
            <person name="Walter F."/>
            <person name="Albersmeier A."/>
            <person name="Kalinowski J."/>
            <person name="Ruckert C."/>
        </authorList>
    </citation>
    <scope>NUCLEOTIDE SEQUENCE</scope>
    <source>
        <strain evidence="1">JCM 4059</strain>
    </source>
</reference>
<name>A0A919BAE1_9ACTN</name>
<reference evidence="1" key="2">
    <citation type="submission" date="2020-09" db="EMBL/GenBank/DDBJ databases">
        <authorList>
            <person name="Sun Q."/>
            <person name="Ohkuma M."/>
        </authorList>
    </citation>
    <scope>NUCLEOTIDE SEQUENCE</scope>
    <source>
        <strain evidence="1">JCM 4059</strain>
    </source>
</reference>
<sequence>MTAEASTESVLRLMADKPREQTAFMSLIAGLRTVGLEADLLGSPERQEGLYGHAPPIPIDAEVAINGVAGFVDHTVVPAPQEDPRRVATQDVVAHELIGRLQDLAAEAPGGGLWVSISASPWLGAKKKDRERLYDRVVEMARKAVERRKPFVDLKKLPQKPFPVPTIGFCEAPEDHRVTIAFDDLTLGWSGRFGSDGQWSCTIGEMRNSVGRAIEGKLKKQLARVRAVEADKPIGLLLDSRPMHGAKGKPEPVFDLPPLVLRHMLFEIAEDWPGVLSKAWLISPQGLSAVYGDPDAFDW</sequence>
<dbReference type="Proteomes" id="UP000638313">
    <property type="component" value="Unassembled WGS sequence"/>
</dbReference>
<comment type="caution">
    <text evidence="1">The sequence shown here is derived from an EMBL/GenBank/DDBJ whole genome shotgun (WGS) entry which is preliminary data.</text>
</comment>
<dbReference type="EMBL" id="BNBD01000020">
    <property type="protein sequence ID" value="GHF71032.1"/>
    <property type="molecule type" value="Genomic_DNA"/>
</dbReference>
<keyword evidence="2" id="KW-1185">Reference proteome</keyword>
<proteinExistence type="predicted"/>
<evidence type="ECO:0000313" key="1">
    <source>
        <dbReference type="EMBL" id="GHF71032.1"/>
    </source>
</evidence>
<gene>
    <name evidence="1" type="ORF">GCM10010218_60460</name>
</gene>